<proteinExistence type="predicted"/>
<keyword evidence="2" id="KW-1185">Reference proteome</keyword>
<sequence>MNNFTDVVNHPCPISTIPIELLQEIFAFSMTKKPYPRIAASMSQDERDPAGFQATALILTWVCSQWRQIALSMPELWGTMTIYKPKSYCVDLVKVYLSRAGRSTSLNLYLRQGHVANRHAYGFPDDFPEHKVTLEILKLWVPQAHRWKSIFLDMTYTPPLHELPKIPPGALSRIQDAHLHFSERPQHSKAVVDWLWDNIFQSPALRTAYWRDLKPALPPAPFSQLFEFRLFAPTADELFSILPSCQRLKRLKVDIFAGETHPLTRSGPVIVLPSLEYFQLDVNEHSTCILDHLSAPILRELIISDSRQTPFSEVHSLEQFLQRSRCVLRTLHLDQRVDDDGYVIQYFSCAAKYLASLEVLSVDCDMLSERFVSLLVPQIVKDKIYIPFPSLVDLELSRAVTQDGFISFMLKSRFAAGAPLWAFVCRIKYQLSAPIGHPKDEAALGKLQEDGLQVLWSALDGRT</sequence>
<accession>A0ACD3APY2</accession>
<reference evidence="1 2" key="1">
    <citation type="journal article" date="2019" name="Nat. Ecol. Evol.">
        <title>Megaphylogeny resolves global patterns of mushroom evolution.</title>
        <authorList>
            <person name="Varga T."/>
            <person name="Krizsan K."/>
            <person name="Foldi C."/>
            <person name="Dima B."/>
            <person name="Sanchez-Garcia M."/>
            <person name="Sanchez-Ramirez S."/>
            <person name="Szollosi G.J."/>
            <person name="Szarkandi J.G."/>
            <person name="Papp V."/>
            <person name="Albert L."/>
            <person name="Andreopoulos W."/>
            <person name="Angelini C."/>
            <person name="Antonin V."/>
            <person name="Barry K.W."/>
            <person name="Bougher N.L."/>
            <person name="Buchanan P."/>
            <person name="Buyck B."/>
            <person name="Bense V."/>
            <person name="Catcheside P."/>
            <person name="Chovatia M."/>
            <person name="Cooper J."/>
            <person name="Damon W."/>
            <person name="Desjardin D."/>
            <person name="Finy P."/>
            <person name="Geml J."/>
            <person name="Haridas S."/>
            <person name="Hughes K."/>
            <person name="Justo A."/>
            <person name="Karasinski D."/>
            <person name="Kautmanova I."/>
            <person name="Kiss B."/>
            <person name="Kocsube S."/>
            <person name="Kotiranta H."/>
            <person name="LaButti K.M."/>
            <person name="Lechner B.E."/>
            <person name="Liimatainen K."/>
            <person name="Lipzen A."/>
            <person name="Lukacs Z."/>
            <person name="Mihaltcheva S."/>
            <person name="Morgado L.N."/>
            <person name="Niskanen T."/>
            <person name="Noordeloos M.E."/>
            <person name="Ohm R.A."/>
            <person name="Ortiz-Santana B."/>
            <person name="Ovrebo C."/>
            <person name="Racz N."/>
            <person name="Riley R."/>
            <person name="Savchenko A."/>
            <person name="Shiryaev A."/>
            <person name="Soop K."/>
            <person name="Spirin V."/>
            <person name="Szebenyi C."/>
            <person name="Tomsovsky M."/>
            <person name="Tulloss R.E."/>
            <person name="Uehling J."/>
            <person name="Grigoriev I.V."/>
            <person name="Vagvolgyi C."/>
            <person name="Papp T."/>
            <person name="Martin F.M."/>
            <person name="Miettinen O."/>
            <person name="Hibbett D.S."/>
            <person name="Nagy L.G."/>
        </authorList>
    </citation>
    <scope>NUCLEOTIDE SEQUENCE [LARGE SCALE GENOMIC DNA]</scope>
    <source>
        <strain evidence="1 2">NL-1719</strain>
    </source>
</reference>
<evidence type="ECO:0000313" key="1">
    <source>
        <dbReference type="EMBL" id="TFK67783.1"/>
    </source>
</evidence>
<gene>
    <name evidence="1" type="ORF">BDN72DRAFT_960761</name>
</gene>
<organism evidence="1 2">
    <name type="scientific">Pluteus cervinus</name>
    <dbReference type="NCBI Taxonomy" id="181527"/>
    <lineage>
        <taxon>Eukaryota</taxon>
        <taxon>Fungi</taxon>
        <taxon>Dikarya</taxon>
        <taxon>Basidiomycota</taxon>
        <taxon>Agaricomycotina</taxon>
        <taxon>Agaricomycetes</taxon>
        <taxon>Agaricomycetidae</taxon>
        <taxon>Agaricales</taxon>
        <taxon>Pluteineae</taxon>
        <taxon>Pluteaceae</taxon>
        <taxon>Pluteus</taxon>
    </lineage>
</organism>
<dbReference type="Proteomes" id="UP000308600">
    <property type="component" value="Unassembled WGS sequence"/>
</dbReference>
<protein>
    <submittedName>
        <fullName evidence="1">Uncharacterized protein</fullName>
    </submittedName>
</protein>
<dbReference type="EMBL" id="ML208367">
    <property type="protein sequence ID" value="TFK67783.1"/>
    <property type="molecule type" value="Genomic_DNA"/>
</dbReference>
<name>A0ACD3APY2_9AGAR</name>
<evidence type="ECO:0000313" key="2">
    <source>
        <dbReference type="Proteomes" id="UP000308600"/>
    </source>
</evidence>